<evidence type="ECO:0000259" key="1">
    <source>
        <dbReference type="Pfam" id="PF01814"/>
    </source>
</evidence>
<feature type="domain" description="Hemerythrin-like" evidence="1">
    <location>
        <begin position="16"/>
        <end position="149"/>
    </location>
</feature>
<evidence type="ECO:0000313" key="3">
    <source>
        <dbReference type="Proteomes" id="UP000192761"/>
    </source>
</evidence>
<name>A0A1W1XWU9_9NEIS</name>
<organism evidence="2 3">
    <name type="scientific">Andreprevotia lacus DSM 23236</name>
    <dbReference type="NCBI Taxonomy" id="1121001"/>
    <lineage>
        <taxon>Bacteria</taxon>
        <taxon>Pseudomonadati</taxon>
        <taxon>Pseudomonadota</taxon>
        <taxon>Betaproteobacteria</taxon>
        <taxon>Neisseriales</taxon>
        <taxon>Chitinibacteraceae</taxon>
        <taxon>Andreprevotia</taxon>
    </lineage>
</organism>
<dbReference type="OrthoDB" id="9780392at2"/>
<accession>A0A1W1XWU9</accession>
<dbReference type="AlphaFoldDB" id="A0A1W1XWU9"/>
<dbReference type="Gene3D" id="1.20.120.520">
    <property type="entry name" value="nmb1532 protein domain like"/>
    <property type="match status" value="1"/>
</dbReference>
<protein>
    <submittedName>
        <fullName evidence="2">Hemerythrin HHE cation binding domain-containing protein</fullName>
    </submittedName>
</protein>
<gene>
    <name evidence="2" type="ORF">SAMN02745857_03267</name>
</gene>
<proteinExistence type="predicted"/>
<dbReference type="Pfam" id="PF01814">
    <property type="entry name" value="Hemerythrin"/>
    <property type="match status" value="1"/>
</dbReference>
<sequence>MWPSDDASFPRFDEPVGMLTACHDKVRRFAALGLKLETHLAEHGADGQAAGAAEQILRYFDIAAPLHHADEEEDLFPALRALDDAQLHAALSRIEAEHVALAALWQAVRSWLLAVVAGQVLPAPNALSEFARAYPAHAADEEALLYPAAARLAPEVLAQIGQRMQARRGAA</sequence>
<dbReference type="EMBL" id="FWXD01000022">
    <property type="protein sequence ID" value="SMC28460.1"/>
    <property type="molecule type" value="Genomic_DNA"/>
</dbReference>
<reference evidence="2 3" key="1">
    <citation type="submission" date="2017-04" db="EMBL/GenBank/DDBJ databases">
        <authorList>
            <person name="Afonso C.L."/>
            <person name="Miller P.J."/>
            <person name="Scott M.A."/>
            <person name="Spackman E."/>
            <person name="Goraichik I."/>
            <person name="Dimitrov K.M."/>
            <person name="Suarez D.L."/>
            <person name="Swayne D.E."/>
        </authorList>
    </citation>
    <scope>NUCLEOTIDE SEQUENCE [LARGE SCALE GENOMIC DNA]</scope>
    <source>
        <strain evidence="2 3">DSM 23236</strain>
    </source>
</reference>
<dbReference type="RefSeq" id="WP_084092136.1">
    <property type="nucleotide sequence ID" value="NZ_FWXD01000022.1"/>
</dbReference>
<dbReference type="InterPro" id="IPR012312">
    <property type="entry name" value="Hemerythrin-like"/>
</dbReference>
<dbReference type="Proteomes" id="UP000192761">
    <property type="component" value="Unassembled WGS sequence"/>
</dbReference>
<keyword evidence="3" id="KW-1185">Reference proteome</keyword>
<dbReference type="STRING" id="1121001.SAMN02745857_03267"/>
<evidence type="ECO:0000313" key="2">
    <source>
        <dbReference type="EMBL" id="SMC28460.1"/>
    </source>
</evidence>